<evidence type="ECO:0000313" key="5">
    <source>
        <dbReference type="Proteomes" id="UP000472916"/>
    </source>
</evidence>
<dbReference type="GO" id="GO:0016740">
    <property type="term" value="F:transferase activity"/>
    <property type="evidence" value="ECO:0007669"/>
    <property type="project" value="TreeGrafter"/>
</dbReference>
<accession>A0A6L8S3A2</accession>
<evidence type="ECO:0000259" key="1">
    <source>
        <dbReference type="Pfam" id="PF00753"/>
    </source>
</evidence>
<proteinExistence type="predicted"/>
<dbReference type="AlphaFoldDB" id="A0A6L8S3A2"/>
<gene>
    <name evidence="3" type="ORF">GT528_09835</name>
    <name evidence="2" type="ORF">GT565_06435</name>
</gene>
<dbReference type="PANTHER" id="PTHR13754">
    <property type="entry name" value="METALLO-BETA-LACTAMASE SUPERFAMILY PROTEIN"/>
    <property type="match status" value="1"/>
</dbReference>
<dbReference type="SUPFAM" id="SSF56281">
    <property type="entry name" value="Metallo-hydrolase/oxidoreductase"/>
    <property type="match status" value="1"/>
</dbReference>
<dbReference type="OrthoDB" id="9803916at2"/>
<sequence length="286" mass="32068">MEEWRMIKMKITVLVENSTSCRLYGEHGLSVYIEYDGKKYLLDTGASTLFAKNAKELGISLADIDTAFLSHAHYDHSGGFEAFFKENDKAEVYMQDTSAENCYFRTETGDKYIGIPVQLLEAYKERFHTLHTVCEVEKGVWAVPHSTENLDGMGRRAHMYRKVGDEFIADDFAHEQSIVFETEKGLVIFNSCSHGGIANIVREVQNAFAGKKIYAVIGGFHMMKLSGLDTLGIPVDEVVKVARELKELGVEKVYTGHCTGMIAFGIMKRELGNMVHALNTGCRIEI</sequence>
<dbReference type="InterPro" id="IPR041712">
    <property type="entry name" value="DHPS-like_MBL-fold"/>
</dbReference>
<keyword evidence="3" id="KW-0378">Hydrolase</keyword>
<name>A0A6L8S3A2_9FIRM</name>
<dbReference type="PANTHER" id="PTHR13754:SF13">
    <property type="entry name" value="METALLO-BETA-LACTAMASE SUPERFAMILY PROTEIN (AFU_ORTHOLOGUE AFUA_3G07630)"/>
    <property type="match status" value="1"/>
</dbReference>
<comment type="caution">
    <text evidence="3">The sequence shown here is derived from an EMBL/GenBank/DDBJ whole genome shotgun (WGS) entry which is preliminary data.</text>
</comment>
<feature type="domain" description="Metallo-beta-lactamase" evidence="1">
    <location>
        <begin position="26"/>
        <end position="124"/>
    </location>
</feature>
<organism evidence="3 5">
    <name type="scientific">Dorea longicatena</name>
    <dbReference type="NCBI Taxonomy" id="88431"/>
    <lineage>
        <taxon>Bacteria</taxon>
        <taxon>Bacillati</taxon>
        <taxon>Bacillota</taxon>
        <taxon>Clostridia</taxon>
        <taxon>Lachnospirales</taxon>
        <taxon>Lachnospiraceae</taxon>
        <taxon>Dorea</taxon>
    </lineage>
</organism>
<evidence type="ECO:0000313" key="4">
    <source>
        <dbReference type="Proteomes" id="UP000446719"/>
    </source>
</evidence>
<reference evidence="4 5" key="1">
    <citation type="journal article" date="2019" name="Nat. Med.">
        <title>A library of human gut bacterial isolates paired with longitudinal multiomics data enables mechanistic microbiome research.</title>
        <authorList>
            <person name="Poyet M."/>
            <person name="Groussin M."/>
            <person name="Gibbons S.M."/>
            <person name="Avila-Pacheco J."/>
            <person name="Jiang X."/>
            <person name="Kearney S.M."/>
            <person name="Perrotta A.R."/>
            <person name="Berdy B."/>
            <person name="Zhao S."/>
            <person name="Lieberman T.D."/>
            <person name="Swanson P.K."/>
            <person name="Smith M."/>
            <person name="Roesemann S."/>
            <person name="Alexander J.E."/>
            <person name="Rich S.A."/>
            <person name="Livny J."/>
            <person name="Vlamakis H."/>
            <person name="Clish C."/>
            <person name="Bullock K."/>
            <person name="Deik A."/>
            <person name="Scott J."/>
            <person name="Pierce K.A."/>
            <person name="Xavier R.J."/>
            <person name="Alm E.J."/>
        </authorList>
    </citation>
    <scope>NUCLEOTIDE SEQUENCE [LARGE SCALE GENOMIC DNA]</scope>
    <source>
        <strain evidence="3 5">BIOML-A6</strain>
        <strain evidence="2 4">BIOML-A7</strain>
    </source>
</reference>
<dbReference type="InterPro" id="IPR036866">
    <property type="entry name" value="RibonucZ/Hydroxyglut_hydro"/>
</dbReference>
<dbReference type="Proteomes" id="UP000472916">
    <property type="component" value="Unassembled WGS sequence"/>
</dbReference>
<protein>
    <submittedName>
        <fullName evidence="3">MBL fold metallo-hydrolase</fullName>
    </submittedName>
</protein>
<evidence type="ECO:0000313" key="3">
    <source>
        <dbReference type="EMBL" id="MZK41995.1"/>
    </source>
</evidence>
<dbReference type="Proteomes" id="UP000446719">
    <property type="component" value="Unassembled WGS sequence"/>
</dbReference>
<dbReference type="CDD" id="cd07713">
    <property type="entry name" value="DHPS-like_MBL-fold"/>
    <property type="match status" value="1"/>
</dbReference>
<dbReference type="InterPro" id="IPR001279">
    <property type="entry name" value="Metallo-B-lactamas"/>
</dbReference>
<dbReference type="GO" id="GO:0016787">
    <property type="term" value="F:hydrolase activity"/>
    <property type="evidence" value="ECO:0007669"/>
    <property type="project" value="UniProtKB-KW"/>
</dbReference>
<dbReference type="EMBL" id="WWSC01000010">
    <property type="protein sequence ID" value="MZK41995.1"/>
    <property type="molecule type" value="Genomic_DNA"/>
</dbReference>
<dbReference type="EMBL" id="WWSB01000006">
    <property type="protein sequence ID" value="MZK17755.1"/>
    <property type="molecule type" value="Genomic_DNA"/>
</dbReference>
<evidence type="ECO:0000313" key="2">
    <source>
        <dbReference type="EMBL" id="MZK17755.1"/>
    </source>
</evidence>
<dbReference type="InterPro" id="IPR052926">
    <property type="entry name" value="Metallo-beta-lactamase_dom"/>
</dbReference>
<dbReference type="Pfam" id="PF00753">
    <property type="entry name" value="Lactamase_B"/>
    <property type="match status" value="1"/>
</dbReference>
<dbReference type="Gene3D" id="3.60.15.10">
    <property type="entry name" value="Ribonuclease Z/Hydroxyacylglutathione hydrolase-like"/>
    <property type="match status" value="1"/>
</dbReference>